<dbReference type="OrthoDB" id="3078615at2"/>
<accession>A0A563W0C3</accession>
<reference evidence="1 2" key="1">
    <citation type="submission" date="2019-01" db="EMBL/GenBank/DDBJ databases">
        <authorList>
            <person name="Brito A."/>
        </authorList>
    </citation>
    <scope>NUCLEOTIDE SEQUENCE [LARGE SCALE GENOMIC DNA]</scope>
    <source>
        <strain evidence="1">1</strain>
    </source>
</reference>
<organism evidence="1 2">
    <name type="scientific">Hyella patelloides LEGE 07179</name>
    <dbReference type="NCBI Taxonomy" id="945734"/>
    <lineage>
        <taxon>Bacteria</taxon>
        <taxon>Bacillati</taxon>
        <taxon>Cyanobacteriota</taxon>
        <taxon>Cyanophyceae</taxon>
        <taxon>Pleurocapsales</taxon>
        <taxon>Hyellaceae</taxon>
        <taxon>Hyella</taxon>
    </lineage>
</organism>
<evidence type="ECO:0000313" key="2">
    <source>
        <dbReference type="Proteomes" id="UP000320055"/>
    </source>
</evidence>
<dbReference type="EMBL" id="CAACVJ010000512">
    <property type="protein sequence ID" value="VEP17162.1"/>
    <property type="molecule type" value="Genomic_DNA"/>
</dbReference>
<dbReference type="Proteomes" id="UP000320055">
    <property type="component" value="Unassembled WGS sequence"/>
</dbReference>
<proteinExistence type="predicted"/>
<dbReference type="RefSeq" id="WP_144866821.1">
    <property type="nucleotide sequence ID" value="NZ_LR213815.1"/>
</dbReference>
<name>A0A563W0C3_9CYAN</name>
<gene>
    <name evidence="1" type="ORF">H1P_560019</name>
</gene>
<sequence>MTTNNHKFPPGFDEAKIKSIIEHYENQTEDEAVAEDETIITGKQQTMMQIPNKLVPVVRELIAKNQA</sequence>
<evidence type="ECO:0000313" key="1">
    <source>
        <dbReference type="EMBL" id="VEP17162.1"/>
    </source>
</evidence>
<dbReference type="AlphaFoldDB" id="A0A563W0C3"/>
<protein>
    <submittedName>
        <fullName evidence="1">Uncharacterized protein</fullName>
    </submittedName>
</protein>
<keyword evidence="2" id="KW-1185">Reference proteome</keyword>